<reference evidence="2 3" key="1">
    <citation type="submission" date="2018-11" db="EMBL/GenBank/DDBJ databases">
        <authorList>
            <consortium name="Pathogen Informatics"/>
        </authorList>
    </citation>
    <scope>NUCLEOTIDE SEQUENCE [LARGE SCALE GENOMIC DNA]</scope>
</reference>
<feature type="compositionally biased region" description="Polar residues" evidence="1">
    <location>
        <begin position="18"/>
        <end position="31"/>
    </location>
</feature>
<name>A0A3P7MGG7_CYLGO</name>
<proteinExistence type="predicted"/>
<protein>
    <submittedName>
        <fullName evidence="2">Uncharacterized protein</fullName>
    </submittedName>
</protein>
<dbReference type="OrthoDB" id="5825563at2759"/>
<sequence>MFYPDRAPVAPLLGTPDSRITSFEGGTTKSCATIPEDDEEESPSCEKIDDLVSIDRTTTSTSEQKSRQCYNSHSSYNLVLPVSPPEFQIPVPLYSPPSVPSNPSRPSQTSRNGTHGSPEEPSPSLQSIGSIHLDSHSVRADLERLEWRWIDDGMALSRIEEESEGYEERAMRTVFSQGSLDREQNFVIPRSISEQFELMRRN</sequence>
<feature type="compositionally biased region" description="Polar residues" evidence="1">
    <location>
        <begin position="55"/>
        <end position="71"/>
    </location>
</feature>
<feature type="region of interest" description="Disordered" evidence="1">
    <location>
        <begin position="1"/>
        <end position="71"/>
    </location>
</feature>
<dbReference type="AlphaFoldDB" id="A0A3P7MGG7"/>
<accession>A0A3P7MGG7</accession>
<evidence type="ECO:0000313" key="2">
    <source>
        <dbReference type="EMBL" id="VDN21568.1"/>
    </source>
</evidence>
<feature type="region of interest" description="Disordered" evidence="1">
    <location>
        <begin position="93"/>
        <end position="128"/>
    </location>
</feature>
<keyword evidence="3" id="KW-1185">Reference proteome</keyword>
<dbReference type="Proteomes" id="UP000271889">
    <property type="component" value="Unassembled WGS sequence"/>
</dbReference>
<evidence type="ECO:0000256" key="1">
    <source>
        <dbReference type="SAM" id="MobiDB-lite"/>
    </source>
</evidence>
<gene>
    <name evidence="2" type="ORF">CGOC_LOCUS9075</name>
</gene>
<organism evidence="2 3">
    <name type="scientific">Cylicostephanus goldi</name>
    <name type="common">Nematode worm</name>
    <dbReference type="NCBI Taxonomy" id="71465"/>
    <lineage>
        <taxon>Eukaryota</taxon>
        <taxon>Metazoa</taxon>
        <taxon>Ecdysozoa</taxon>
        <taxon>Nematoda</taxon>
        <taxon>Chromadorea</taxon>
        <taxon>Rhabditida</taxon>
        <taxon>Rhabditina</taxon>
        <taxon>Rhabditomorpha</taxon>
        <taxon>Strongyloidea</taxon>
        <taxon>Strongylidae</taxon>
        <taxon>Cylicostephanus</taxon>
    </lineage>
</organism>
<evidence type="ECO:0000313" key="3">
    <source>
        <dbReference type="Proteomes" id="UP000271889"/>
    </source>
</evidence>
<dbReference type="EMBL" id="UYRV01105746">
    <property type="protein sequence ID" value="VDN21568.1"/>
    <property type="molecule type" value="Genomic_DNA"/>
</dbReference>